<organism evidence="2 3">
    <name type="scientific">Lacrimispora xylanisolvens</name>
    <dbReference type="NCBI Taxonomy" id="384636"/>
    <lineage>
        <taxon>Bacteria</taxon>
        <taxon>Bacillati</taxon>
        <taxon>Bacillota</taxon>
        <taxon>Clostridia</taxon>
        <taxon>Lachnospirales</taxon>
        <taxon>Lachnospiraceae</taxon>
        <taxon>Lacrimispora</taxon>
    </lineage>
</organism>
<proteinExistence type="predicted"/>
<gene>
    <name evidence="2" type="ORF">BXY41_10413</name>
</gene>
<protein>
    <submittedName>
        <fullName evidence="2">DNA-binding XRE family transcriptional regulator</fullName>
    </submittedName>
</protein>
<dbReference type="SMART" id="SM00530">
    <property type="entry name" value="HTH_XRE"/>
    <property type="match status" value="1"/>
</dbReference>
<dbReference type="Pfam" id="PF01381">
    <property type="entry name" value="HTH_3"/>
    <property type="match status" value="1"/>
</dbReference>
<dbReference type="Proteomes" id="UP000237749">
    <property type="component" value="Unassembled WGS sequence"/>
</dbReference>
<dbReference type="PROSITE" id="PS50943">
    <property type="entry name" value="HTH_CROC1"/>
    <property type="match status" value="1"/>
</dbReference>
<feature type="domain" description="HTH cro/C1-type" evidence="1">
    <location>
        <begin position="11"/>
        <end position="65"/>
    </location>
</feature>
<dbReference type="InterPro" id="IPR001387">
    <property type="entry name" value="Cro/C1-type_HTH"/>
</dbReference>
<reference evidence="2 3" key="1">
    <citation type="submission" date="2018-02" db="EMBL/GenBank/DDBJ databases">
        <title>Genomic Encyclopedia of Archaeal and Bacterial Type Strains, Phase II (KMG-II): from individual species to whole genera.</title>
        <authorList>
            <person name="Goeker M."/>
        </authorList>
    </citation>
    <scope>NUCLEOTIDE SEQUENCE [LARGE SCALE GENOMIC DNA]</scope>
    <source>
        <strain evidence="2 3">DSM 3808</strain>
    </source>
</reference>
<accession>A0A2S6HTU2</accession>
<keyword evidence="2" id="KW-0238">DNA-binding</keyword>
<dbReference type="GO" id="GO:0003677">
    <property type="term" value="F:DNA binding"/>
    <property type="evidence" value="ECO:0007669"/>
    <property type="project" value="UniProtKB-KW"/>
</dbReference>
<sequence>MLNEQFVRNRITELRLKKNISEYQMSLDLGKNKSYIQGISSGRSMPSMKQFFEICDYLELTPIEFFNTEKKEQTLYREAAAILNELSLEDLEAVFPILLRLRAKTDIKKQAEP</sequence>
<dbReference type="AlphaFoldDB" id="A0A2S6HTU2"/>
<name>A0A2S6HTU2_9FIRM</name>
<evidence type="ECO:0000313" key="2">
    <source>
        <dbReference type="EMBL" id="PPK81216.1"/>
    </source>
</evidence>
<dbReference type="EMBL" id="PTJA01000004">
    <property type="protein sequence ID" value="PPK81216.1"/>
    <property type="molecule type" value="Genomic_DNA"/>
</dbReference>
<evidence type="ECO:0000259" key="1">
    <source>
        <dbReference type="PROSITE" id="PS50943"/>
    </source>
</evidence>
<dbReference type="Gene3D" id="1.10.260.40">
    <property type="entry name" value="lambda repressor-like DNA-binding domains"/>
    <property type="match status" value="1"/>
</dbReference>
<dbReference type="RefSeq" id="WP_432765506.1">
    <property type="nucleotide sequence ID" value="NZ_CP070896.1"/>
</dbReference>
<dbReference type="InterPro" id="IPR010982">
    <property type="entry name" value="Lambda_DNA-bd_dom_sf"/>
</dbReference>
<comment type="caution">
    <text evidence="2">The sequence shown here is derived from an EMBL/GenBank/DDBJ whole genome shotgun (WGS) entry which is preliminary data.</text>
</comment>
<evidence type="ECO:0000313" key="3">
    <source>
        <dbReference type="Proteomes" id="UP000237749"/>
    </source>
</evidence>
<dbReference type="SUPFAM" id="SSF47413">
    <property type="entry name" value="lambda repressor-like DNA-binding domains"/>
    <property type="match status" value="1"/>
</dbReference>
<dbReference type="CDD" id="cd00093">
    <property type="entry name" value="HTH_XRE"/>
    <property type="match status" value="1"/>
</dbReference>
<keyword evidence="3" id="KW-1185">Reference proteome</keyword>